<dbReference type="EMBL" id="JBHSPH010000009">
    <property type="protein sequence ID" value="MFC5864250.1"/>
    <property type="molecule type" value="Genomic_DNA"/>
</dbReference>
<gene>
    <name evidence="2" type="ORF">ACFPT7_18235</name>
</gene>
<keyword evidence="1" id="KW-0472">Membrane</keyword>
<feature type="transmembrane region" description="Helical" evidence="1">
    <location>
        <begin position="7"/>
        <end position="24"/>
    </location>
</feature>
<keyword evidence="3" id="KW-1185">Reference proteome</keyword>
<evidence type="ECO:0000313" key="2">
    <source>
        <dbReference type="EMBL" id="MFC5864250.1"/>
    </source>
</evidence>
<evidence type="ECO:0008006" key="4">
    <source>
        <dbReference type="Google" id="ProtNLM"/>
    </source>
</evidence>
<reference evidence="3" key="1">
    <citation type="journal article" date="2019" name="Int. J. Syst. Evol. Microbiol.">
        <title>The Global Catalogue of Microorganisms (GCM) 10K type strain sequencing project: providing services to taxonomists for standard genome sequencing and annotation.</title>
        <authorList>
            <consortium name="The Broad Institute Genomics Platform"/>
            <consortium name="The Broad Institute Genome Sequencing Center for Infectious Disease"/>
            <person name="Wu L."/>
            <person name="Ma J."/>
        </authorList>
    </citation>
    <scope>NUCLEOTIDE SEQUENCE [LARGE SCALE GENOMIC DNA]</scope>
    <source>
        <strain evidence="3">JCM 4087</strain>
    </source>
</reference>
<organism evidence="2 3">
    <name type="scientific">Acidicapsa dinghuensis</name>
    <dbReference type="NCBI Taxonomy" id="2218256"/>
    <lineage>
        <taxon>Bacteria</taxon>
        <taxon>Pseudomonadati</taxon>
        <taxon>Acidobacteriota</taxon>
        <taxon>Terriglobia</taxon>
        <taxon>Terriglobales</taxon>
        <taxon>Acidobacteriaceae</taxon>
        <taxon>Acidicapsa</taxon>
    </lineage>
</organism>
<keyword evidence="1" id="KW-1133">Transmembrane helix</keyword>
<dbReference type="Proteomes" id="UP001596091">
    <property type="component" value="Unassembled WGS sequence"/>
</dbReference>
<keyword evidence="1" id="KW-0812">Transmembrane</keyword>
<evidence type="ECO:0000313" key="3">
    <source>
        <dbReference type="Proteomes" id="UP001596091"/>
    </source>
</evidence>
<dbReference type="RefSeq" id="WP_263341985.1">
    <property type="nucleotide sequence ID" value="NZ_JAGSYH010000009.1"/>
</dbReference>
<proteinExistence type="predicted"/>
<evidence type="ECO:0000256" key="1">
    <source>
        <dbReference type="SAM" id="Phobius"/>
    </source>
</evidence>
<accession>A0ABW1ELU4</accession>
<name>A0ABW1ELU4_9BACT</name>
<protein>
    <recommendedName>
        <fullName evidence="4">DUF4851 domain-containing protein</fullName>
    </recommendedName>
</protein>
<sequence>MKIWQKLGLMTLAAVLVAGGYILFVQHERHVSNAAATKAEAPKPVSEDDLSYVKQYLFATFDQAKQLEGTTVWVKAGYSLPYFPYAGAVEWSKPQGDLPATEKLQIKKLIKAAVPAKVDDRVAHGSRQYLVVFTMPDETGNAKPGEFAAPIGSAEGEQEQIVADQLFYYDDPKTIYSHWPKDVWDAVAAHEPEVGMSEAQTRMAVGILIESDSQEIGNRTVTYHAGPKTWVVSFSNDKATSVKQG</sequence>
<comment type="caution">
    <text evidence="2">The sequence shown here is derived from an EMBL/GenBank/DDBJ whole genome shotgun (WGS) entry which is preliminary data.</text>
</comment>